<proteinExistence type="predicted"/>
<evidence type="ECO:0000313" key="1">
    <source>
        <dbReference type="EMBL" id="KAH7925950.1"/>
    </source>
</evidence>
<gene>
    <name evidence="1" type="ORF">BV22DRAFT_1033448</name>
</gene>
<dbReference type="Proteomes" id="UP000790709">
    <property type="component" value="Unassembled WGS sequence"/>
</dbReference>
<sequence length="602" mass="67883">MAEAPAYEPHLLRRTQSTGDIPVRELPQPARARISASHRRSEHGGPLFDSTPFTRAVVPENSSTDEVRPPWGFPLTGSPPTPALQQVGQHTPPRSRRRRRRRNRSWFARAKIFFGIGPDATRTRKALVSVTWTIFYGFLQIIAIIVVLSFAAHIKSPTDSNIVQIKSCGRPLVAWNCIWIARVCLSTALAYWNFIRIRKADNTRREDVESGALTGSSSSPTSPQSEPSRRRQRDRSRRSRSGTAGSNLTSTDSSEPSEPAVPYNHVYARLSLLSSMLTLTWFLTAHILEYTTINTCRVSSPLVWWLTFAVLCTMYFLVLEVILFGFLVFMILPFIMLFYSIVLLCLGRHPLQNPHYIKPEIGKLPKSIVDRIPLVIYIPPPPDNDPNSHPISIPKPIHSYPPKPPPPKTPKKRFAFLRKKSKNRNTESAGDGGKRKTTKGMEDAANDPETWEDLWEQGEYPFVRLEGNRAACAVCLMDFEEPKRVGGGPTKTDDGEKLKEEKDNAAEVDSIPTPTPETAVGEEEVQIPVEHITEEEREGLPRLEDAGEGPQPLRLLACGHVFHKTCIDPWLTDVSGRCPVCQRPVEMDDTEDRKRSRRRRRS</sequence>
<organism evidence="1 2">
    <name type="scientific">Leucogyrophana mollusca</name>
    <dbReference type="NCBI Taxonomy" id="85980"/>
    <lineage>
        <taxon>Eukaryota</taxon>
        <taxon>Fungi</taxon>
        <taxon>Dikarya</taxon>
        <taxon>Basidiomycota</taxon>
        <taxon>Agaricomycotina</taxon>
        <taxon>Agaricomycetes</taxon>
        <taxon>Agaricomycetidae</taxon>
        <taxon>Boletales</taxon>
        <taxon>Boletales incertae sedis</taxon>
        <taxon>Leucogyrophana</taxon>
    </lineage>
</organism>
<dbReference type="EMBL" id="MU266392">
    <property type="protein sequence ID" value="KAH7925950.1"/>
    <property type="molecule type" value="Genomic_DNA"/>
</dbReference>
<name>A0ACB8BJB8_9AGAM</name>
<keyword evidence="2" id="KW-1185">Reference proteome</keyword>
<protein>
    <submittedName>
        <fullName evidence="1">Uncharacterized protein</fullName>
    </submittedName>
</protein>
<reference evidence="1" key="1">
    <citation type="journal article" date="2021" name="New Phytol.">
        <title>Evolutionary innovations through gain and loss of genes in the ectomycorrhizal Boletales.</title>
        <authorList>
            <person name="Wu G."/>
            <person name="Miyauchi S."/>
            <person name="Morin E."/>
            <person name="Kuo A."/>
            <person name="Drula E."/>
            <person name="Varga T."/>
            <person name="Kohler A."/>
            <person name="Feng B."/>
            <person name="Cao Y."/>
            <person name="Lipzen A."/>
            <person name="Daum C."/>
            <person name="Hundley H."/>
            <person name="Pangilinan J."/>
            <person name="Johnson J."/>
            <person name="Barry K."/>
            <person name="LaButti K."/>
            <person name="Ng V."/>
            <person name="Ahrendt S."/>
            <person name="Min B."/>
            <person name="Choi I.G."/>
            <person name="Park H."/>
            <person name="Plett J.M."/>
            <person name="Magnuson J."/>
            <person name="Spatafora J.W."/>
            <person name="Nagy L.G."/>
            <person name="Henrissat B."/>
            <person name="Grigoriev I.V."/>
            <person name="Yang Z.L."/>
            <person name="Xu J."/>
            <person name="Martin F.M."/>
        </authorList>
    </citation>
    <scope>NUCLEOTIDE SEQUENCE</scope>
    <source>
        <strain evidence="1">KUC20120723A-06</strain>
    </source>
</reference>
<evidence type="ECO:0000313" key="2">
    <source>
        <dbReference type="Proteomes" id="UP000790709"/>
    </source>
</evidence>
<accession>A0ACB8BJB8</accession>
<comment type="caution">
    <text evidence="1">The sequence shown here is derived from an EMBL/GenBank/DDBJ whole genome shotgun (WGS) entry which is preliminary data.</text>
</comment>